<keyword evidence="2" id="KW-1185">Reference proteome</keyword>
<evidence type="ECO:0000313" key="1">
    <source>
        <dbReference type="EMBL" id="KRY21489.1"/>
    </source>
</evidence>
<comment type="caution">
    <text evidence="1">The sequence shown here is derived from an EMBL/GenBank/DDBJ whole genome shotgun (WGS) entry which is preliminary data.</text>
</comment>
<dbReference type="AlphaFoldDB" id="A0A0V1A9Q6"/>
<accession>A0A0V1A9Q6</accession>
<dbReference type="OrthoDB" id="10575525at2759"/>
<sequence>MTVGCFDVCEDWSLFYNTRSRRLCFLHLIVFGNIEKPKAQQLSRFVSGKTICTMNDNKDVTMVKQSSYLNVAKSL</sequence>
<organism evidence="1 2">
    <name type="scientific">Trichinella patagoniensis</name>
    <dbReference type="NCBI Taxonomy" id="990121"/>
    <lineage>
        <taxon>Eukaryota</taxon>
        <taxon>Metazoa</taxon>
        <taxon>Ecdysozoa</taxon>
        <taxon>Nematoda</taxon>
        <taxon>Enoplea</taxon>
        <taxon>Dorylaimia</taxon>
        <taxon>Trichinellida</taxon>
        <taxon>Trichinellidae</taxon>
        <taxon>Trichinella</taxon>
    </lineage>
</organism>
<evidence type="ECO:0000313" key="2">
    <source>
        <dbReference type="Proteomes" id="UP000054783"/>
    </source>
</evidence>
<protein>
    <submittedName>
        <fullName evidence="1">Uncharacterized protein</fullName>
    </submittedName>
</protein>
<proteinExistence type="predicted"/>
<reference evidence="1 2" key="1">
    <citation type="submission" date="2015-01" db="EMBL/GenBank/DDBJ databases">
        <title>Evolution of Trichinella species and genotypes.</title>
        <authorList>
            <person name="Korhonen P.K."/>
            <person name="Edoardo P."/>
            <person name="Giuseppe L.R."/>
            <person name="Gasser R.B."/>
        </authorList>
    </citation>
    <scope>NUCLEOTIDE SEQUENCE [LARGE SCALE GENOMIC DNA]</scope>
    <source>
        <strain evidence="1">ISS2496</strain>
    </source>
</reference>
<gene>
    <name evidence="1" type="ORF">T12_8855</name>
</gene>
<name>A0A0V1A9Q6_9BILA</name>
<dbReference type="EMBL" id="JYDQ01000016">
    <property type="protein sequence ID" value="KRY21489.1"/>
    <property type="molecule type" value="Genomic_DNA"/>
</dbReference>
<dbReference type="Proteomes" id="UP000054783">
    <property type="component" value="Unassembled WGS sequence"/>
</dbReference>